<dbReference type="PROSITE" id="PS52016">
    <property type="entry name" value="TONB_DEPENDENT_REC_3"/>
    <property type="match status" value="1"/>
</dbReference>
<organism evidence="16 17">
    <name type="scientific">Massilia agilis</name>
    <dbReference type="NCBI Taxonomy" id="1811226"/>
    <lineage>
        <taxon>Bacteria</taxon>
        <taxon>Pseudomonadati</taxon>
        <taxon>Pseudomonadota</taxon>
        <taxon>Betaproteobacteria</taxon>
        <taxon>Burkholderiales</taxon>
        <taxon>Oxalobacteraceae</taxon>
        <taxon>Telluria group</taxon>
        <taxon>Massilia</taxon>
    </lineage>
</organism>
<evidence type="ECO:0000256" key="4">
    <source>
        <dbReference type="ARBA" id="ARBA00022452"/>
    </source>
</evidence>
<sequence>MSIMHETGSPARRLLALLAGLALVLPARAAPQGPGELADMTIEELANIQVTSVSKKPERLIDAPASVYVITAEDIRRSGAATLPEVLRLAPNLQVAQTSNETYSITARGMNGSSNSPPNKLLVLVDGRSVYTPLFSGVFWDAQDVLLEDVERIEVISGPGGTLWGVNAVNGVINITTRSAHQTGGTLALARAASDGADAALRYGATSGTASWRVFAKTLVRSHNELASGAPVNDGWHQSQLGFRADWDRGADRFSVNANAYRGKQEQPEPGLINVSGANQRLGTIGTEGANFTAHWQRLLDDGGTLGVQAYLDYTRREVPPSFTESLDIADLQVQHSLPAHGAHSVVWGVNYRHSRDRVTNSDIIAFLPADDRQAWSSVFAQDEIGLSDKLRLTVGARVERNPYTGSEWLPTARLAFKPAAGHALWASASRTVRAPSRIDADTFVPGRPPYIVAGGPLVRSEVARVYELGYRGQPAPGLSYSLALFHNDYDHLRTVELLPSRTAVAFASLMEGAADGVEAWGSYQATEKWRLSAGFTALRERFRLKPGSNSVGGLATTGFDPAHTAQLRSSYSFDDRRELEVAVRNVGALAIGPVPGYTAVDARFGWWLSRDLELSVSGQNLNGSHAEFGPASTRMEVPRRIAVKLVWRR</sequence>
<dbReference type="PANTHER" id="PTHR30069:SF29">
    <property type="entry name" value="HEMOGLOBIN AND HEMOGLOBIN-HAPTOGLOBIN-BINDING PROTEIN 1-RELATED"/>
    <property type="match status" value="1"/>
</dbReference>
<comment type="caution">
    <text evidence="16">The sequence shown here is derived from an EMBL/GenBank/DDBJ whole genome shotgun (WGS) entry which is preliminary data.</text>
</comment>
<protein>
    <submittedName>
        <fullName evidence="16">TonB-dependent receptor</fullName>
    </submittedName>
</protein>
<proteinExistence type="inferred from homology"/>
<keyword evidence="17" id="KW-1185">Reference proteome</keyword>
<dbReference type="RefSeq" id="WP_258824423.1">
    <property type="nucleotide sequence ID" value="NZ_JANUHB010000007.1"/>
</dbReference>
<keyword evidence="4 11" id="KW-1134">Transmembrane beta strand</keyword>
<dbReference type="InterPro" id="IPR036942">
    <property type="entry name" value="Beta-barrel_TonB_sf"/>
</dbReference>
<evidence type="ECO:0000256" key="5">
    <source>
        <dbReference type="ARBA" id="ARBA00022692"/>
    </source>
</evidence>
<evidence type="ECO:0000256" key="1">
    <source>
        <dbReference type="ARBA" id="ARBA00004571"/>
    </source>
</evidence>
<evidence type="ECO:0000256" key="8">
    <source>
        <dbReference type="ARBA" id="ARBA00023136"/>
    </source>
</evidence>
<feature type="signal peptide" evidence="13">
    <location>
        <begin position="1"/>
        <end position="29"/>
    </location>
</feature>
<evidence type="ECO:0000256" key="11">
    <source>
        <dbReference type="PROSITE-ProRule" id="PRU01360"/>
    </source>
</evidence>
<dbReference type="Pfam" id="PF07715">
    <property type="entry name" value="Plug"/>
    <property type="match status" value="1"/>
</dbReference>
<keyword evidence="7 12" id="KW-0798">TonB box</keyword>
<keyword evidence="6 13" id="KW-0732">Signal</keyword>
<gene>
    <name evidence="16" type="ORF">NX774_21955</name>
</gene>
<evidence type="ECO:0000256" key="12">
    <source>
        <dbReference type="RuleBase" id="RU003357"/>
    </source>
</evidence>
<feature type="chain" id="PRO_5046546690" evidence="13">
    <location>
        <begin position="30"/>
        <end position="650"/>
    </location>
</feature>
<dbReference type="PANTHER" id="PTHR30069">
    <property type="entry name" value="TONB-DEPENDENT OUTER MEMBRANE RECEPTOR"/>
    <property type="match status" value="1"/>
</dbReference>
<dbReference type="InterPro" id="IPR012910">
    <property type="entry name" value="Plug_dom"/>
</dbReference>
<keyword evidence="10 11" id="KW-0998">Cell outer membrane</keyword>
<keyword evidence="9 16" id="KW-0675">Receptor</keyword>
<evidence type="ECO:0000256" key="3">
    <source>
        <dbReference type="ARBA" id="ARBA00022448"/>
    </source>
</evidence>
<dbReference type="InterPro" id="IPR000531">
    <property type="entry name" value="Beta-barrel_TonB"/>
</dbReference>
<keyword evidence="5 11" id="KW-0812">Transmembrane</keyword>
<accession>A0ABT2DGZ6</accession>
<evidence type="ECO:0000313" key="16">
    <source>
        <dbReference type="EMBL" id="MCS0810595.1"/>
    </source>
</evidence>
<comment type="similarity">
    <text evidence="2 11 12">Belongs to the TonB-dependent receptor family.</text>
</comment>
<dbReference type="CDD" id="cd01347">
    <property type="entry name" value="ligand_gated_channel"/>
    <property type="match status" value="1"/>
</dbReference>
<feature type="domain" description="TonB-dependent receptor plug" evidence="15">
    <location>
        <begin position="60"/>
        <end position="172"/>
    </location>
</feature>
<evidence type="ECO:0000256" key="7">
    <source>
        <dbReference type="ARBA" id="ARBA00023077"/>
    </source>
</evidence>
<dbReference type="Pfam" id="PF00593">
    <property type="entry name" value="TonB_dep_Rec_b-barrel"/>
    <property type="match status" value="1"/>
</dbReference>
<dbReference type="Gene3D" id="2.40.170.20">
    <property type="entry name" value="TonB-dependent receptor, beta-barrel domain"/>
    <property type="match status" value="1"/>
</dbReference>
<dbReference type="InterPro" id="IPR039426">
    <property type="entry name" value="TonB-dep_rcpt-like"/>
</dbReference>
<comment type="subcellular location">
    <subcellularLocation>
        <location evidence="1 11">Cell outer membrane</location>
        <topology evidence="1 11">Multi-pass membrane protein</topology>
    </subcellularLocation>
</comment>
<evidence type="ECO:0000259" key="14">
    <source>
        <dbReference type="Pfam" id="PF00593"/>
    </source>
</evidence>
<evidence type="ECO:0000256" key="9">
    <source>
        <dbReference type="ARBA" id="ARBA00023170"/>
    </source>
</evidence>
<dbReference type="InterPro" id="IPR037066">
    <property type="entry name" value="Plug_dom_sf"/>
</dbReference>
<dbReference type="EMBL" id="JANUHB010000007">
    <property type="protein sequence ID" value="MCS0810595.1"/>
    <property type="molecule type" value="Genomic_DNA"/>
</dbReference>
<evidence type="ECO:0000256" key="13">
    <source>
        <dbReference type="SAM" id="SignalP"/>
    </source>
</evidence>
<keyword evidence="8 11" id="KW-0472">Membrane</keyword>
<evidence type="ECO:0000256" key="10">
    <source>
        <dbReference type="ARBA" id="ARBA00023237"/>
    </source>
</evidence>
<dbReference type="Proteomes" id="UP001206126">
    <property type="component" value="Unassembled WGS sequence"/>
</dbReference>
<reference evidence="16 17" key="1">
    <citation type="submission" date="2022-08" db="EMBL/GenBank/DDBJ databases">
        <title>Reclassification of Massilia species as members of the genera Telluria, Duganella, Pseudoduganella, Mokoshia gen. nov. and Zemynaea gen. nov. using orthogonal and non-orthogonal genome-based approaches.</title>
        <authorList>
            <person name="Bowman J.P."/>
        </authorList>
    </citation>
    <scope>NUCLEOTIDE SEQUENCE [LARGE SCALE GENOMIC DNA]</scope>
    <source>
        <strain evidence="16 17">JCM 31605</strain>
    </source>
</reference>
<evidence type="ECO:0000259" key="15">
    <source>
        <dbReference type="Pfam" id="PF07715"/>
    </source>
</evidence>
<name>A0ABT2DGZ6_9BURK</name>
<feature type="domain" description="TonB-dependent receptor-like beta-barrel" evidence="14">
    <location>
        <begin position="238"/>
        <end position="622"/>
    </location>
</feature>
<dbReference type="Gene3D" id="2.170.130.10">
    <property type="entry name" value="TonB-dependent receptor, plug domain"/>
    <property type="match status" value="1"/>
</dbReference>
<evidence type="ECO:0000313" key="17">
    <source>
        <dbReference type="Proteomes" id="UP001206126"/>
    </source>
</evidence>
<keyword evidence="3 11" id="KW-0813">Transport</keyword>
<dbReference type="SUPFAM" id="SSF56935">
    <property type="entry name" value="Porins"/>
    <property type="match status" value="1"/>
</dbReference>
<evidence type="ECO:0000256" key="6">
    <source>
        <dbReference type="ARBA" id="ARBA00022729"/>
    </source>
</evidence>
<evidence type="ECO:0000256" key="2">
    <source>
        <dbReference type="ARBA" id="ARBA00009810"/>
    </source>
</evidence>